<keyword evidence="4" id="KW-0573">Peptidoglycan synthesis</keyword>
<dbReference type="InterPro" id="IPR050644">
    <property type="entry name" value="PG_Glycine_Bridge_Synth"/>
</dbReference>
<sequence>MRAMPYSHILQTWEWGEFKHATVNWKPFRWAFKRNEELVAMASVGQRRVGALNVLYAPKGPVLAYDDIQLAQEIIGWLEKWARRKRAIWVKIDPDVPLATGVPGEEDDTPSTLGQTFKDLIVKRRWQFSKEQVQFRNTIVIDLNQSEEDLFASMSQNTRRKVRQAEKKGVTIRTAGIDDLPILYDLYANTGERDDFIIRPYNYYATLWRDFMEAGLAHAFIAEYEHKPIAHVILFHFGSKCWYFYGASSNEERQRMPNYALQWKAIQWAKAQGYAAYDMWGAPDEFDESDGMWGVYEFKRGFRGTVVRHIGAWDYSPFRPLYALYNRTRSR</sequence>
<dbReference type="EMBL" id="CP062983">
    <property type="protein sequence ID" value="QPC81911.1"/>
    <property type="molecule type" value="Genomic_DNA"/>
</dbReference>
<dbReference type="GO" id="GO:0008360">
    <property type="term" value="P:regulation of cell shape"/>
    <property type="evidence" value="ECO:0007669"/>
    <property type="project" value="UniProtKB-KW"/>
</dbReference>
<dbReference type="Proteomes" id="UP000594468">
    <property type="component" value="Chromosome"/>
</dbReference>
<protein>
    <submittedName>
        <fullName evidence="8">Peptidoglycan bridge formation glycyltransferase FemA/FemB family protein</fullName>
    </submittedName>
</protein>
<keyword evidence="3" id="KW-0133">Cell shape</keyword>
<dbReference type="GO" id="GO:0016755">
    <property type="term" value="F:aminoacyltransferase activity"/>
    <property type="evidence" value="ECO:0007669"/>
    <property type="project" value="InterPro"/>
</dbReference>
<name>A0A7S8E7R4_9CHLR</name>
<evidence type="ECO:0000259" key="7">
    <source>
        <dbReference type="PROSITE" id="PS51186"/>
    </source>
</evidence>
<dbReference type="PANTHER" id="PTHR36174:SF1">
    <property type="entry name" value="LIPID II:GLYCINE GLYCYLTRANSFERASE"/>
    <property type="match status" value="1"/>
</dbReference>
<evidence type="ECO:0000256" key="1">
    <source>
        <dbReference type="ARBA" id="ARBA00009943"/>
    </source>
</evidence>
<feature type="domain" description="N-acetyltransferase" evidence="7">
    <location>
        <begin position="170"/>
        <end position="322"/>
    </location>
</feature>
<evidence type="ECO:0000256" key="5">
    <source>
        <dbReference type="ARBA" id="ARBA00023315"/>
    </source>
</evidence>
<dbReference type="InterPro" id="IPR000182">
    <property type="entry name" value="GNAT_dom"/>
</dbReference>
<dbReference type="PROSITE" id="PS51191">
    <property type="entry name" value="FEMABX"/>
    <property type="match status" value="1"/>
</dbReference>
<evidence type="ECO:0000313" key="9">
    <source>
        <dbReference type="Proteomes" id="UP000594468"/>
    </source>
</evidence>
<proteinExistence type="inferred from homology"/>
<dbReference type="GO" id="GO:0009252">
    <property type="term" value="P:peptidoglycan biosynthetic process"/>
    <property type="evidence" value="ECO:0007669"/>
    <property type="project" value="UniProtKB-KW"/>
</dbReference>
<dbReference type="GO" id="GO:0071555">
    <property type="term" value="P:cell wall organization"/>
    <property type="evidence" value="ECO:0007669"/>
    <property type="project" value="UniProtKB-KW"/>
</dbReference>
<keyword evidence="6" id="KW-0961">Cell wall biogenesis/degradation</keyword>
<accession>A0A7S8E7R4</accession>
<dbReference type="InterPro" id="IPR016181">
    <property type="entry name" value="Acyl_CoA_acyltransferase"/>
</dbReference>
<dbReference type="KEGG" id="pmet:G4Y79_19805"/>
<dbReference type="PANTHER" id="PTHR36174">
    <property type="entry name" value="LIPID II:GLYCINE GLYCYLTRANSFERASE"/>
    <property type="match status" value="1"/>
</dbReference>
<evidence type="ECO:0000256" key="6">
    <source>
        <dbReference type="ARBA" id="ARBA00023316"/>
    </source>
</evidence>
<dbReference type="Pfam" id="PF02388">
    <property type="entry name" value="FemAB"/>
    <property type="match status" value="2"/>
</dbReference>
<keyword evidence="5" id="KW-0012">Acyltransferase</keyword>
<evidence type="ECO:0000256" key="2">
    <source>
        <dbReference type="ARBA" id="ARBA00022679"/>
    </source>
</evidence>
<dbReference type="InterPro" id="IPR003447">
    <property type="entry name" value="FEMABX"/>
</dbReference>
<dbReference type="GO" id="GO:0016747">
    <property type="term" value="F:acyltransferase activity, transferring groups other than amino-acyl groups"/>
    <property type="evidence" value="ECO:0007669"/>
    <property type="project" value="InterPro"/>
</dbReference>
<dbReference type="SUPFAM" id="SSF55729">
    <property type="entry name" value="Acyl-CoA N-acyltransferases (Nat)"/>
    <property type="match status" value="2"/>
</dbReference>
<dbReference type="PROSITE" id="PS51186">
    <property type="entry name" value="GNAT"/>
    <property type="match status" value="1"/>
</dbReference>
<evidence type="ECO:0000313" key="8">
    <source>
        <dbReference type="EMBL" id="QPC81911.1"/>
    </source>
</evidence>
<dbReference type="AlphaFoldDB" id="A0A7S8E7R4"/>
<evidence type="ECO:0000256" key="3">
    <source>
        <dbReference type="ARBA" id="ARBA00022960"/>
    </source>
</evidence>
<dbReference type="Gene3D" id="3.40.630.30">
    <property type="match status" value="2"/>
</dbReference>
<keyword evidence="2 8" id="KW-0808">Transferase</keyword>
<evidence type="ECO:0000256" key="4">
    <source>
        <dbReference type="ARBA" id="ARBA00022984"/>
    </source>
</evidence>
<keyword evidence="9" id="KW-1185">Reference proteome</keyword>
<comment type="similarity">
    <text evidence="1">Belongs to the FemABX family.</text>
</comment>
<organism evidence="8 9">
    <name type="scientific">Phototrophicus methaneseepsis</name>
    <dbReference type="NCBI Taxonomy" id="2710758"/>
    <lineage>
        <taxon>Bacteria</taxon>
        <taxon>Bacillati</taxon>
        <taxon>Chloroflexota</taxon>
        <taxon>Candidatus Thermofontia</taxon>
        <taxon>Phototrophicales</taxon>
        <taxon>Phototrophicaceae</taxon>
        <taxon>Phototrophicus</taxon>
    </lineage>
</organism>
<reference evidence="8 9" key="1">
    <citation type="submission" date="2020-02" db="EMBL/GenBank/DDBJ databases">
        <authorList>
            <person name="Zheng R.K."/>
            <person name="Sun C.M."/>
        </authorList>
    </citation>
    <scope>NUCLEOTIDE SEQUENCE [LARGE SCALE GENOMIC DNA]</scope>
    <source>
        <strain evidence="9">rifampicinis</strain>
    </source>
</reference>
<gene>
    <name evidence="8" type="ORF">G4Y79_19805</name>
</gene>